<dbReference type="PANTHER" id="PTHR22807:SF61">
    <property type="entry name" value="NOL1_NOP2_SUN FAMILY PROTEIN _ ANTITERMINATION NUSB DOMAIN-CONTAINING PROTEIN"/>
    <property type="match status" value="1"/>
</dbReference>
<reference evidence="17" key="2">
    <citation type="submission" date="2021-04" db="EMBL/GenBank/DDBJ databases">
        <authorList>
            <person name="Gilroy R."/>
        </authorList>
    </citation>
    <scope>NUCLEOTIDE SEQUENCE</scope>
    <source>
        <strain evidence="17">USASDec5-558</strain>
    </source>
</reference>
<keyword evidence="5" id="KW-0963">Cytoplasm</keyword>
<dbReference type="GO" id="GO:0008649">
    <property type="term" value="F:rRNA methyltransferase activity"/>
    <property type="evidence" value="ECO:0007669"/>
    <property type="project" value="InterPro"/>
</dbReference>
<evidence type="ECO:0000256" key="8">
    <source>
        <dbReference type="ARBA" id="ARBA00022679"/>
    </source>
</evidence>
<feature type="binding site" evidence="14">
    <location>
        <position position="473"/>
    </location>
    <ligand>
        <name>S-adenosyl-L-methionine</name>
        <dbReference type="ChEBI" id="CHEBI:59789"/>
    </ligand>
</feature>
<name>A0A9D1WEE6_9GAMM</name>
<evidence type="ECO:0000256" key="2">
    <source>
        <dbReference type="ARBA" id="ARBA00004496"/>
    </source>
</evidence>
<keyword evidence="9 14" id="KW-0949">S-adenosyl-L-methionine</keyword>
<dbReference type="InterPro" id="IPR035926">
    <property type="entry name" value="NusB-like_sf"/>
</dbReference>
<dbReference type="GO" id="GO:0005737">
    <property type="term" value="C:cytoplasm"/>
    <property type="evidence" value="ECO:0007669"/>
    <property type="project" value="UniProtKB-SubCell"/>
</dbReference>
<dbReference type="InterPro" id="IPR001678">
    <property type="entry name" value="MeTrfase_RsmB-F_NOP2_dom"/>
</dbReference>
<dbReference type="EMBL" id="DXEV01000180">
    <property type="protein sequence ID" value="HIX57629.1"/>
    <property type="molecule type" value="Genomic_DNA"/>
</dbReference>
<dbReference type="GO" id="GO:0003723">
    <property type="term" value="F:RNA binding"/>
    <property type="evidence" value="ECO:0007669"/>
    <property type="project" value="UniProtKB-UniRule"/>
</dbReference>
<gene>
    <name evidence="17" type="primary">rsmB</name>
    <name evidence="17" type="ORF">H9850_09200</name>
</gene>
<comment type="function">
    <text evidence="1">Specifically methylates the cytosine at position 967 (m5C967) of 16S rRNA.</text>
</comment>
<dbReference type="PROSITE" id="PS51686">
    <property type="entry name" value="SAM_MT_RSMB_NOP"/>
    <property type="match status" value="1"/>
</dbReference>
<organism evidence="17 18">
    <name type="scientific">Candidatus Anaerobiospirillum pullistercoris</name>
    <dbReference type="NCBI Taxonomy" id="2838452"/>
    <lineage>
        <taxon>Bacteria</taxon>
        <taxon>Pseudomonadati</taxon>
        <taxon>Pseudomonadota</taxon>
        <taxon>Gammaproteobacteria</taxon>
        <taxon>Aeromonadales</taxon>
        <taxon>Succinivibrionaceae</taxon>
        <taxon>Anaerobiospirillum</taxon>
    </lineage>
</organism>
<evidence type="ECO:0000256" key="9">
    <source>
        <dbReference type="ARBA" id="ARBA00022691"/>
    </source>
</evidence>
<sequence>MPNFKDYQGSGSQGRNGSAQRSNSNHGSRGQGPRGQGKAGQGPCGFGPRGQGQRPNSGSGSSARAPRVFGPTSPLGTLVAPVRDRETLGHGQGSAHRAPFGDNQRFDPRREDREQRRFSETPRERGGRDRGYGQERGQGRGHGHEQDRGLNSVAGAQSRAAAAKIVESVNSGMSLTDAFPQYCVGLDPRDQAFVHEIVYGTLRQRRLLMLTLKPMFDYKITERHRIVQSLLLTALYQLVFMRVPAHGVVSATVSACGACGQKSFAPTVNAILRRFLREGATLTSSEDLAVANSFPDWLAERLQAAYGERAAEIMSKSNEKAPLFLRVENSKLSTNDYLKMLQDHEFVGYTCQLSPCAVRLEVPTNVTLLPGFNSGLCTVQDISAQLAAPLLQLEAGKAQRVLDCCCAPGGKTAHILDLNPQAEVTALDVDASRLKQTRSTLERLGRLPHTSGASSAATSEQIPTAKVHLQELDAQNLDALSGEFDRILVDAPCSGTGVIRRHPDIKWLRRAKDIPNLVQTQAQILDAAYAKLAKGGILLYTTCSILPEENDEQIKAFLERHSDAQLLPFTINGQEYQTLQRMPGEDEGDGFFYARLQKPL</sequence>
<dbReference type="Pfam" id="PF01189">
    <property type="entry name" value="Methyltr_RsmB-F"/>
    <property type="match status" value="1"/>
</dbReference>
<dbReference type="InterPro" id="IPR018314">
    <property type="entry name" value="RsmB/NOL1/NOP2-like_CS"/>
</dbReference>
<feature type="region of interest" description="Disordered" evidence="15">
    <location>
        <begin position="1"/>
        <end position="150"/>
    </location>
</feature>
<dbReference type="Gene3D" id="1.10.940.10">
    <property type="entry name" value="NusB-like"/>
    <property type="match status" value="1"/>
</dbReference>
<dbReference type="Pfam" id="PF01029">
    <property type="entry name" value="NusB"/>
    <property type="match status" value="1"/>
</dbReference>
<evidence type="ECO:0000256" key="1">
    <source>
        <dbReference type="ARBA" id="ARBA00002724"/>
    </source>
</evidence>
<feature type="domain" description="SAM-dependent MTase RsmB/NOP-type" evidence="16">
    <location>
        <begin position="313"/>
        <end position="599"/>
    </location>
</feature>
<accession>A0A9D1WEE6</accession>
<feature type="compositionally biased region" description="Polar residues" evidence="15">
    <location>
        <begin position="53"/>
        <end position="62"/>
    </location>
</feature>
<evidence type="ECO:0000256" key="12">
    <source>
        <dbReference type="ARBA" id="ARBA00031088"/>
    </source>
</evidence>
<comment type="subcellular location">
    <subcellularLocation>
        <location evidence="2">Cytoplasm</location>
    </subcellularLocation>
</comment>
<keyword evidence="8 14" id="KW-0808">Transferase</keyword>
<evidence type="ECO:0000256" key="3">
    <source>
        <dbReference type="ARBA" id="ARBA00007494"/>
    </source>
</evidence>
<dbReference type="EC" id="2.1.1.176" evidence="4"/>
<evidence type="ECO:0000256" key="4">
    <source>
        <dbReference type="ARBA" id="ARBA00012140"/>
    </source>
</evidence>
<feature type="binding site" evidence="14">
    <location>
        <position position="428"/>
    </location>
    <ligand>
        <name>S-adenosyl-L-methionine</name>
        <dbReference type="ChEBI" id="CHEBI:59789"/>
    </ligand>
</feature>
<dbReference type="PROSITE" id="PS01153">
    <property type="entry name" value="NOL1_NOP2_SUN"/>
    <property type="match status" value="1"/>
</dbReference>
<feature type="binding site" evidence="14">
    <location>
        <begin position="405"/>
        <end position="411"/>
    </location>
    <ligand>
        <name>S-adenosyl-L-methionine</name>
        <dbReference type="ChEBI" id="CHEBI:59789"/>
    </ligand>
</feature>
<dbReference type="PRINTS" id="PR02008">
    <property type="entry name" value="RCMTFAMILY"/>
</dbReference>
<feature type="active site" description="Nucleophile" evidence="14">
    <location>
        <position position="543"/>
    </location>
</feature>
<evidence type="ECO:0000313" key="18">
    <source>
        <dbReference type="Proteomes" id="UP000886829"/>
    </source>
</evidence>
<evidence type="ECO:0000259" key="16">
    <source>
        <dbReference type="PROSITE" id="PS51686"/>
    </source>
</evidence>
<dbReference type="SUPFAM" id="SSF48013">
    <property type="entry name" value="NusB-like"/>
    <property type="match status" value="1"/>
</dbReference>
<protein>
    <recommendedName>
        <fullName evidence="4">16S rRNA (cytosine(967)-C(5))-methyltransferase</fullName>
        <ecNumber evidence="4">2.1.1.176</ecNumber>
    </recommendedName>
    <alternativeName>
        <fullName evidence="11">16S rRNA m5C967 methyltransferase</fullName>
    </alternativeName>
    <alternativeName>
        <fullName evidence="12">rRNA (cytosine-C(5)-)-methyltransferase RsmB</fullName>
    </alternativeName>
</protein>
<dbReference type="PANTHER" id="PTHR22807">
    <property type="entry name" value="NOP2 YEAST -RELATED NOL1/NOP2/FMU SUN DOMAIN-CONTAINING"/>
    <property type="match status" value="1"/>
</dbReference>
<dbReference type="NCBIfam" id="TIGR00563">
    <property type="entry name" value="rsmB"/>
    <property type="match status" value="1"/>
</dbReference>
<dbReference type="InterPro" id="IPR029063">
    <property type="entry name" value="SAM-dependent_MTases_sf"/>
</dbReference>
<dbReference type="FunFam" id="3.40.50.150:FF:000022">
    <property type="entry name" value="Ribosomal RNA small subunit methyltransferase B"/>
    <property type="match status" value="1"/>
</dbReference>
<feature type="compositionally biased region" description="Gly residues" evidence="15">
    <location>
        <begin position="29"/>
        <end position="50"/>
    </location>
</feature>
<feature type="compositionally biased region" description="Basic and acidic residues" evidence="15">
    <location>
        <begin position="104"/>
        <end position="133"/>
    </location>
</feature>
<evidence type="ECO:0000256" key="10">
    <source>
        <dbReference type="ARBA" id="ARBA00022884"/>
    </source>
</evidence>
<evidence type="ECO:0000256" key="15">
    <source>
        <dbReference type="SAM" id="MobiDB-lite"/>
    </source>
</evidence>
<comment type="catalytic activity">
    <reaction evidence="13">
        <text>cytidine(967) in 16S rRNA + S-adenosyl-L-methionine = 5-methylcytidine(967) in 16S rRNA + S-adenosyl-L-homocysteine + H(+)</text>
        <dbReference type="Rhea" id="RHEA:42748"/>
        <dbReference type="Rhea" id="RHEA-COMP:10219"/>
        <dbReference type="Rhea" id="RHEA-COMP:10220"/>
        <dbReference type="ChEBI" id="CHEBI:15378"/>
        <dbReference type="ChEBI" id="CHEBI:57856"/>
        <dbReference type="ChEBI" id="CHEBI:59789"/>
        <dbReference type="ChEBI" id="CHEBI:74483"/>
        <dbReference type="ChEBI" id="CHEBI:82748"/>
        <dbReference type="EC" id="2.1.1.176"/>
    </reaction>
</comment>
<evidence type="ECO:0000256" key="11">
    <source>
        <dbReference type="ARBA" id="ARBA00030399"/>
    </source>
</evidence>
<evidence type="ECO:0000256" key="14">
    <source>
        <dbReference type="PROSITE-ProRule" id="PRU01023"/>
    </source>
</evidence>
<dbReference type="SUPFAM" id="SSF53335">
    <property type="entry name" value="S-adenosyl-L-methionine-dependent methyltransferases"/>
    <property type="match status" value="1"/>
</dbReference>
<dbReference type="AlphaFoldDB" id="A0A9D1WEE6"/>
<dbReference type="InterPro" id="IPR023267">
    <property type="entry name" value="RCMT"/>
</dbReference>
<evidence type="ECO:0000256" key="6">
    <source>
        <dbReference type="ARBA" id="ARBA00022552"/>
    </source>
</evidence>
<keyword evidence="6" id="KW-0698">rRNA processing</keyword>
<comment type="caution">
    <text evidence="17">The sequence shown here is derived from an EMBL/GenBank/DDBJ whole genome shotgun (WGS) entry which is preliminary data.</text>
</comment>
<dbReference type="InterPro" id="IPR049560">
    <property type="entry name" value="MeTrfase_RsmB-F_NOP2_cat"/>
</dbReference>
<dbReference type="InterPro" id="IPR004573">
    <property type="entry name" value="rRNA_ssu_MeTfrase_B"/>
</dbReference>
<dbReference type="Proteomes" id="UP000886829">
    <property type="component" value="Unassembled WGS sequence"/>
</dbReference>
<feature type="binding site" evidence="14">
    <location>
        <position position="490"/>
    </location>
    <ligand>
        <name>S-adenosyl-L-methionine</name>
        <dbReference type="ChEBI" id="CHEBI:59789"/>
    </ligand>
</feature>
<feature type="compositionally biased region" description="Polar residues" evidence="15">
    <location>
        <begin position="9"/>
        <end position="28"/>
    </location>
</feature>
<evidence type="ECO:0000256" key="5">
    <source>
        <dbReference type="ARBA" id="ARBA00022490"/>
    </source>
</evidence>
<dbReference type="Gene3D" id="3.30.70.1170">
    <property type="entry name" value="Sun protein, domain 3"/>
    <property type="match status" value="1"/>
</dbReference>
<reference evidence="17" key="1">
    <citation type="journal article" date="2021" name="PeerJ">
        <title>Extensive microbial diversity within the chicken gut microbiome revealed by metagenomics and culture.</title>
        <authorList>
            <person name="Gilroy R."/>
            <person name="Ravi A."/>
            <person name="Getino M."/>
            <person name="Pursley I."/>
            <person name="Horton D.L."/>
            <person name="Alikhan N.F."/>
            <person name="Baker D."/>
            <person name="Gharbi K."/>
            <person name="Hall N."/>
            <person name="Watson M."/>
            <person name="Adriaenssens E.M."/>
            <person name="Foster-Nyarko E."/>
            <person name="Jarju S."/>
            <person name="Secka A."/>
            <person name="Antonio M."/>
            <person name="Oren A."/>
            <person name="Chaudhuri R.R."/>
            <person name="La Ragione R."/>
            <person name="Hildebrand F."/>
            <person name="Pallen M.J."/>
        </authorList>
    </citation>
    <scope>NUCLEOTIDE SEQUENCE</scope>
    <source>
        <strain evidence="17">USASDec5-558</strain>
    </source>
</reference>
<dbReference type="NCBIfam" id="NF008149">
    <property type="entry name" value="PRK10901.1"/>
    <property type="match status" value="1"/>
</dbReference>
<dbReference type="InterPro" id="IPR006027">
    <property type="entry name" value="NusB_RsmB_TIM44"/>
</dbReference>
<dbReference type="GO" id="GO:0006355">
    <property type="term" value="P:regulation of DNA-templated transcription"/>
    <property type="evidence" value="ECO:0007669"/>
    <property type="project" value="InterPro"/>
</dbReference>
<dbReference type="Pfam" id="PF22458">
    <property type="entry name" value="RsmF-B_ferredox"/>
    <property type="match status" value="1"/>
</dbReference>
<comment type="similarity">
    <text evidence="3 14">Belongs to the class I-like SAM-binding methyltransferase superfamily. RsmB/NOP family.</text>
</comment>
<evidence type="ECO:0000313" key="17">
    <source>
        <dbReference type="EMBL" id="HIX57629.1"/>
    </source>
</evidence>
<proteinExistence type="inferred from homology"/>
<keyword evidence="7 14" id="KW-0489">Methyltransferase</keyword>
<dbReference type="CDD" id="cd02440">
    <property type="entry name" value="AdoMet_MTases"/>
    <property type="match status" value="1"/>
</dbReference>
<dbReference type="InterPro" id="IPR054728">
    <property type="entry name" value="RsmB-like_ferredoxin"/>
</dbReference>
<evidence type="ECO:0000256" key="13">
    <source>
        <dbReference type="ARBA" id="ARBA00047283"/>
    </source>
</evidence>
<evidence type="ECO:0000256" key="7">
    <source>
        <dbReference type="ARBA" id="ARBA00022603"/>
    </source>
</evidence>
<dbReference type="Gene3D" id="3.40.50.150">
    <property type="entry name" value="Vaccinia Virus protein VP39"/>
    <property type="match status" value="1"/>
</dbReference>
<keyword evidence="10 14" id="KW-0694">RNA-binding</keyword>